<dbReference type="PANTHER" id="PTHR32179:SF3">
    <property type="entry name" value="NICOTINATE-NUCLEOTIDE PYROPHOSPHORYLASE [CARBOXYLATING]"/>
    <property type="match status" value="1"/>
</dbReference>
<dbReference type="EC" id="2.4.2.19" evidence="4"/>
<keyword evidence="6 9" id="KW-0328">Glycosyltransferase</keyword>
<evidence type="ECO:0000313" key="12">
    <source>
        <dbReference type="EMBL" id="MFC3812050.1"/>
    </source>
</evidence>
<evidence type="ECO:0000256" key="7">
    <source>
        <dbReference type="ARBA" id="ARBA00022679"/>
    </source>
</evidence>
<dbReference type="Gene3D" id="3.20.20.70">
    <property type="entry name" value="Aldolase class I"/>
    <property type="match status" value="1"/>
</dbReference>
<dbReference type="GO" id="GO:0004514">
    <property type="term" value="F:nicotinate-nucleotide diphosphorylase (carboxylating) activity"/>
    <property type="evidence" value="ECO:0007669"/>
    <property type="project" value="UniProtKB-EC"/>
</dbReference>
<evidence type="ECO:0000256" key="8">
    <source>
        <dbReference type="ARBA" id="ARBA00033102"/>
    </source>
</evidence>
<evidence type="ECO:0000256" key="9">
    <source>
        <dbReference type="PIRNR" id="PIRNR006250"/>
    </source>
</evidence>
<dbReference type="InterPro" id="IPR037128">
    <property type="entry name" value="Quinolinate_PRibosylTase_N_sf"/>
</dbReference>
<evidence type="ECO:0000259" key="10">
    <source>
        <dbReference type="Pfam" id="PF01729"/>
    </source>
</evidence>
<dbReference type="EMBL" id="JBHRYQ010000001">
    <property type="protein sequence ID" value="MFC3812050.1"/>
    <property type="molecule type" value="Genomic_DNA"/>
</dbReference>
<dbReference type="PANTHER" id="PTHR32179">
    <property type="entry name" value="NICOTINATE-NUCLEOTIDE PYROPHOSPHORYLASE [CARBOXYLATING]"/>
    <property type="match status" value="1"/>
</dbReference>
<accession>A0ABV7Z0K7</accession>
<feature type="domain" description="Quinolinate phosphoribosyl transferase C-terminal" evidence="10">
    <location>
        <begin position="111"/>
        <end position="280"/>
    </location>
</feature>
<keyword evidence="13" id="KW-1185">Reference proteome</keyword>
<dbReference type="PIRSF" id="PIRSF006250">
    <property type="entry name" value="NadC_ModD"/>
    <property type="match status" value="1"/>
</dbReference>
<dbReference type="InterPro" id="IPR002638">
    <property type="entry name" value="Quinolinate_PRibosylTrfase_C"/>
</dbReference>
<dbReference type="InterPro" id="IPR036068">
    <property type="entry name" value="Nicotinate_pribotase-like_C"/>
</dbReference>
<evidence type="ECO:0000256" key="3">
    <source>
        <dbReference type="ARBA" id="ARBA00009400"/>
    </source>
</evidence>
<dbReference type="Pfam" id="PF01729">
    <property type="entry name" value="QRPTase_C"/>
    <property type="match status" value="1"/>
</dbReference>
<evidence type="ECO:0000313" key="13">
    <source>
        <dbReference type="Proteomes" id="UP001595616"/>
    </source>
</evidence>
<dbReference type="Pfam" id="PF02749">
    <property type="entry name" value="QRPTase_N"/>
    <property type="match status" value="1"/>
</dbReference>
<evidence type="ECO:0000256" key="4">
    <source>
        <dbReference type="ARBA" id="ARBA00011944"/>
    </source>
</evidence>
<comment type="pathway">
    <text evidence="2">Cofactor biosynthesis; NAD(+) biosynthesis; nicotinate D-ribonucleotide from quinolinate: step 1/1.</text>
</comment>
<keyword evidence="5" id="KW-0662">Pyridine nucleotide biosynthesis</keyword>
<comment type="similarity">
    <text evidence="3 9">Belongs to the NadC/ModD family.</text>
</comment>
<dbReference type="Proteomes" id="UP001595616">
    <property type="component" value="Unassembled WGS sequence"/>
</dbReference>
<comment type="caution">
    <text evidence="12">The sequence shown here is derived from an EMBL/GenBank/DDBJ whole genome shotgun (WGS) entry which is preliminary data.</text>
</comment>
<evidence type="ECO:0000256" key="1">
    <source>
        <dbReference type="ARBA" id="ARBA00003237"/>
    </source>
</evidence>
<keyword evidence="7 9" id="KW-0808">Transferase</keyword>
<dbReference type="RefSeq" id="WP_379838911.1">
    <property type="nucleotide sequence ID" value="NZ_JBHRYQ010000001.1"/>
</dbReference>
<evidence type="ECO:0000259" key="11">
    <source>
        <dbReference type="Pfam" id="PF02749"/>
    </source>
</evidence>
<evidence type="ECO:0000256" key="6">
    <source>
        <dbReference type="ARBA" id="ARBA00022676"/>
    </source>
</evidence>
<protein>
    <recommendedName>
        <fullName evidence="4">nicotinate-nucleotide diphosphorylase (carboxylating)</fullName>
        <ecNumber evidence="4">2.4.2.19</ecNumber>
    </recommendedName>
    <alternativeName>
        <fullName evidence="8">Quinolinate phosphoribosyltransferase [decarboxylating]</fullName>
    </alternativeName>
</protein>
<gene>
    <name evidence="12" type="primary">nadC</name>
    <name evidence="12" type="ORF">ACFOOI_15425</name>
</gene>
<sequence length="283" mass="31428">MEITKEDLLAFINAALLEDVREVDHTSLSTVPENAVGKARLLVKDNGILAGVELAELIFKTVDPELKIEVLIKDGEPIKYGDIVLYVEGRDRSILTAERLVLNCMQRMSGIATVTSEIVQKLEGTKCKVLDTRKTTPNFRLIEKWAVKIGGGVNHRFGLFDMILIKDNHVDYAGGIKEALLSAQKYLETKNLNIPIEIEVRNIDELKQVLEIGGVIRIMLDNFSFEDIKKALVIIDGRFPVEASGGITPETVRDYALCGVDYVSMGYLTHSVKSLDLSLKAVK</sequence>
<dbReference type="SUPFAM" id="SSF54675">
    <property type="entry name" value="Nicotinate/Quinolinate PRTase N-terminal domain-like"/>
    <property type="match status" value="1"/>
</dbReference>
<reference evidence="13" key="1">
    <citation type="journal article" date="2019" name="Int. J. Syst. Evol. Microbiol.">
        <title>The Global Catalogue of Microorganisms (GCM) 10K type strain sequencing project: providing services to taxonomists for standard genome sequencing and annotation.</title>
        <authorList>
            <consortium name="The Broad Institute Genomics Platform"/>
            <consortium name="The Broad Institute Genome Sequencing Center for Infectious Disease"/>
            <person name="Wu L."/>
            <person name="Ma J."/>
        </authorList>
    </citation>
    <scope>NUCLEOTIDE SEQUENCE [LARGE SCALE GENOMIC DNA]</scope>
    <source>
        <strain evidence="13">CECT 7956</strain>
    </source>
</reference>
<evidence type="ECO:0000256" key="2">
    <source>
        <dbReference type="ARBA" id="ARBA00004893"/>
    </source>
</evidence>
<name>A0ABV7Z0K7_9BACT</name>
<dbReference type="InterPro" id="IPR022412">
    <property type="entry name" value="Quinolinate_PRibosylTrfase_N"/>
</dbReference>
<dbReference type="Gene3D" id="3.90.1170.20">
    <property type="entry name" value="Quinolinate phosphoribosyl transferase, N-terminal domain"/>
    <property type="match status" value="1"/>
</dbReference>
<evidence type="ECO:0000256" key="5">
    <source>
        <dbReference type="ARBA" id="ARBA00022642"/>
    </source>
</evidence>
<dbReference type="InterPro" id="IPR004393">
    <property type="entry name" value="NadC"/>
</dbReference>
<dbReference type="SUPFAM" id="SSF51690">
    <property type="entry name" value="Nicotinate/Quinolinate PRTase C-terminal domain-like"/>
    <property type="match status" value="1"/>
</dbReference>
<dbReference type="CDD" id="cd01572">
    <property type="entry name" value="QPRTase"/>
    <property type="match status" value="1"/>
</dbReference>
<dbReference type="NCBIfam" id="TIGR00078">
    <property type="entry name" value="nadC"/>
    <property type="match status" value="1"/>
</dbReference>
<feature type="domain" description="Quinolinate phosphoribosyl transferase N-terminal" evidence="11">
    <location>
        <begin position="24"/>
        <end position="109"/>
    </location>
</feature>
<dbReference type="InterPro" id="IPR013785">
    <property type="entry name" value="Aldolase_TIM"/>
</dbReference>
<dbReference type="InterPro" id="IPR027277">
    <property type="entry name" value="NadC/ModD"/>
</dbReference>
<proteinExistence type="inferred from homology"/>
<comment type="function">
    <text evidence="1">Involved in the catabolism of quinolinic acid (QA).</text>
</comment>
<organism evidence="12 13">
    <name type="scientific">Lacihabitans lacunae</name>
    <dbReference type="NCBI Taxonomy" id="1028214"/>
    <lineage>
        <taxon>Bacteria</taxon>
        <taxon>Pseudomonadati</taxon>
        <taxon>Bacteroidota</taxon>
        <taxon>Cytophagia</taxon>
        <taxon>Cytophagales</taxon>
        <taxon>Leadbetterellaceae</taxon>
        <taxon>Lacihabitans</taxon>
    </lineage>
</organism>